<gene>
    <name evidence="1" type="ORF">PSNMU_V1.4_AUG-EV-PASAV3_0024890</name>
</gene>
<reference evidence="1 2" key="1">
    <citation type="submission" date="2019-01" db="EMBL/GenBank/DDBJ databases">
        <authorList>
            <person name="Ferrante I. M."/>
        </authorList>
    </citation>
    <scope>NUCLEOTIDE SEQUENCE [LARGE SCALE GENOMIC DNA]</scope>
    <source>
        <strain evidence="1 2">B856</strain>
    </source>
</reference>
<organism evidence="1 2">
    <name type="scientific">Pseudo-nitzschia multistriata</name>
    <dbReference type="NCBI Taxonomy" id="183589"/>
    <lineage>
        <taxon>Eukaryota</taxon>
        <taxon>Sar</taxon>
        <taxon>Stramenopiles</taxon>
        <taxon>Ochrophyta</taxon>
        <taxon>Bacillariophyta</taxon>
        <taxon>Bacillariophyceae</taxon>
        <taxon>Bacillariophycidae</taxon>
        <taxon>Bacillariales</taxon>
        <taxon>Bacillariaceae</taxon>
        <taxon>Pseudo-nitzschia</taxon>
    </lineage>
</organism>
<dbReference type="Proteomes" id="UP000291116">
    <property type="component" value="Unassembled WGS sequence"/>
</dbReference>
<protein>
    <submittedName>
        <fullName evidence="1">Uncharacterized protein</fullName>
    </submittedName>
</protein>
<dbReference type="EMBL" id="CAACVS010000067">
    <property type="protein sequence ID" value="VEU35743.1"/>
    <property type="molecule type" value="Genomic_DNA"/>
</dbReference>
<accession>A0A448Z0Y5</accession>
<proteinExistence type="predicted"/>
<dbReference type="AlphaFoldDB" id="A0A448Z0Y5"/>
<keyword evidence="2" id="KW-1185">Reference proteome</keyword>
<sequence>MKEIEDKAMLPDVRELLIEKFVGREEENEDLKFELKFLLQRERPSVVEDVSVTTKSQRATSIAMEIHDAATPREVHKLLIERFVGREEENKALKSKIKELYDRFLPRELLEKYGFLPVDPMVVEDVSICARNKSFNRKLKERVILRCVPCNAHRDLSFVNYNRRVSIKSNRAKNESGTKEYFCGESAFVDTPRLLPDKCTINQLLREDTVIEVFDDETSDTPCPASNVSGLLDWHYDPEFAAKVSASNSPGGGWTCSIILEKHIDDFEKYIDYFDCNDNFGNLMLDVEIKFEGGMKLGPLSEGFSYENPCDVESLDDIRNGFDGEVVDISIQTYWLPSYGVKPGYY</sequence>
<evidence type="ECO:0000313" key="1">
    <source>
        <dbReference type="EMBL" id="VEU35743.1"/>
    </source>
</evidence>
<evidence type="ECO:0000313" key="2">
    <source>
        <dbReference type="Proteomes" id="UP000291116"/>
    </source>
</evidence>
<name>A0A448Z0Y5_9STRA</name>